<dbReference type="Proteomes" id="UP000008021">
    <property type="component" value="Chromosome 4"/>
</dbReference>
<evidence type="ECO:0000313" key="2">
    <source>
        <dbReference type="Proteomes" id="UP000008021"/>
    </source>
</evidence>
<organism evidence="1">
    <name type="scientific">Oryza meridionalis</name>
    <dbReference type="NCBI Taxonomy" id="40149"/>
    <lineage>
        <taxon>Eukaryota</taxon>
        <taxon>Viridiplantae</taxon>
        <taxon>Streptophyta</taxon>
        <taxon>Embryophyta</taxon>
        <taxon>Tracheophyta</taxon>
        <taxon>Spermatophyta</taxon>
        <taxon>Magnoliopsida</taxon>
        <taxon>Liliopsida</taxon>
        <taxon>Poales</taxon>
        <taxon>Poaceae</taxon>
        <taxon>BOP clade</taxon>
        <taxon>Oryzoideae</taxon>
        <taxon>Oryzeae</taxon>
        <taxon>Oryzinae</taxon>
        <taxon>Oryza</taxon>
    </lineage>
</organism>
<dbReference type="EnsemblPlants" id="OMERI04G09680.2">
    <property type="protein sequence ID" value="OMERI04G09680.2"/>
    <property type="gene ID" value="OMERI04G09680"/>
</dbReference>
<protein>
    <submittedName>
        <fullName evidence="1">Uncharacterized protein</fullName>
    </submittedName>
</protein>
<sequence>MWIVAVDGEPFFDSTSGRNDGRGGWLRRCCCPCRSAPHPLRPSNMWIEGGGASRPAVTAASPANRGGLPQHCLMRGADLEVPYRPPAAAMQSLLVPTAVAPAGNPMGGGVSFSVRASDVVAPAAGSDAAGDGGSRHAGGAALQALRRMVPLVEYRVWLQGSSKSNEELQQKPGKGGLKAICSASWS</sequence>
<reference evidence="1" key="1">
    <citation type="submission" date="2015-04" db="UniProtKB">
        <authorList>
            <consortium name="EnsemblPlants"/>
        </authorList>
    </citation>
    <scope>IDENTIFICATION</scope>
</reference>
<accession>A0A0E0DDH1</accession>
<reference evidence="1" key="2">
    <citation type="submission" date="2018-05" db="EMBL/GenBank/DDBJ databases">
        <title>OmerRS3 (Oryza meridionalis Reference Sequence Version 3).</title>
        <authorList>
            <person name="Zhang J."/>
            <person name="Kudrna D."/>
            <person name="Lee S."/>
            <person name="Talag J."/>
            <person name="Welchert J."/>
            <person name="Wing R.A."/>
        </authorList>
    </citation>
    <scope>NUCLEOTIDE SEQUENCE [LARGE SCALE GENOMIC DNA]</scope>
    <source>
        <strain evidence="1">cv. OR44</strain>
    </source>
</reference>
<keyword evidence="2" id="KW-1185">Reference proteome</keyword>
<dbReference type="AlphaFoldDB" id="A0A0E0DDH1"/>
<name>A0A0E0DDH1_9ORYZ</name>
<proteinExistence type="predicted"/>
<evidence type="ECO:0000313" key="1">
    <source>
        <dbReference type="EnsemblPlants" id="OMERI04G09680.2"/>
    </source>
</evidence>
<dbReference type="Gramene" id="OMERI04G09680.2">
    <property type="protein sequence ID" value="OMERI04G09680.2"/>
    <property type="gene ID" value="OMERI04G09680"/>
</dbReference>